<comment type="function">
    <text evidence="6">Also exhibits azoreductase activity. Catalyzes the reductive cleavage of the azo bond in aromatic azo compounds to the corresponding amines.</text>
</comment>
<feature type="binding site" evidence="6">
    <location>
        <begin position="139"/>
        <end position="142"/>
    </location>
    <ligand>
        <name>FMN</name>
        <dbReference type="ChEBI" id="CHEBI:58210"/>
    </ligand>
</feature>
<dbReference type="Gene3D" id="3.40.50.360">
    <property type="match status" value="1"/>
</dbReference>
<protein>
    <recommendedName>
        <fullName evidence="6">FMN dependent NADH:quinone oxidoreductase</fullName>
        <ecNumber evidence="6">1.6.5.-</ecNumber>
    </recommendedName>
    <alternativeName>
        <fullName evidence="6">Azo-dye reductase</fullName>
    </alternativeName>
    <alternativeName>
        <fullName evidence="6">FMN-dependent NADH-azo compound oxidoreductase</fullName>
    </alternativeName>
    <alternativeName>
        <fullName evidence="6">FMN-dependent NADH-azoreductase</fullName>
        <ecNumber evidence="6">1.7.1.17</ecNumber>
    </alternativeName>
</protein>
<comment type="cofactor">
    <cofactor evidence="6">
        <name>FMN</name>
        <dbReference type="ChEBI" id="CHEBI:58210"/>
    </cofactor>
    <text evidence="6">Binds 1 FMN per subunit.</text>
</comment>
<dbReference type="Pfam" id="PF02525">
    <property type="entry name" value="Flavodoxin_2"/>
    <property type="match status" value="1"/>
</dbReference>
<dbReference type="InterPro" id="IPR050104">
    <property type="entry name" value="FMN-dep_NADH:Q_OxRdtase_AzoR1"/>
</dbReference>
<evidence type="ECO:0000256" key="5">
    <source>
        <dbReference type="ARBA" id="ARBA00048542"/>
    </source>
</evidence>
<evidence type="ECO:0000256" key="2">
    <source>
        <dbReference type="ARBA" id="ARBA00022643"/>
    </source>
</evidence>
<evidence type="ECO:0000313" key="9">
    <source>
        <dbReference type="Proteomes" id="UP000656881"/>
    </source>
</evidence>
<evidence type="ECO:0000259" key="7">
    <source>
        <dbReference type="Pfam" id="PF02525"/>
    </source>
</evidence>
<reference evidence="9" key="1">
    <citation type="journal article" date="2019" name="Int. J. Syst. Evol. Microbiol.">
        <title>The Global Catalogue of Microorganisms (GCM) 10K type strain sequencing project: providing services to taxonomists for standard genome sequencing and annotation.</title>
        <authorList>
            <consortium name="The Broad Institute Genomics Platform"/>
            <consortium name="The Broad Institute Genome Sequencing Center for Infectious Disease"/>
            <person name="Wu L."/>
            <person name="Ma J."/>
        </authorList>
    </citation>
    <scope>NUCLEOTIDE SEQUENCE [LARGE SCALE GENOMIC DNA]</scope>
    <source>
        <strain evidence="9">CGMCC 4.7349</strain>
    </source>
</reference>
<comment type="catalytic activity">
    <reaction evidence="6">
        <text>2 a quinone + NADH + H(+) = 2 a 1,4-benzosemiquinone + NAD(+)</text>
        <dbReference type="Rhea" id="RHEA:65952"/>
        <dbReference type="ChEBI" id="CHEBI:15378"/>
        <dbReference type="ChEBI" id="CHEBI:57540"/>
        <dbReference type="ChEBI" id="CHEBI:57945"/>
        <dbReference type="ChEBI" id="CHEBI:132124"/>
        <dbReference type="ChEBI" id="CHEBI:134225"/>
    </reaction>
</comment>
<keyword evidence="4 6" id="KW-0520">NAD</keyword>
<comment type="similarity">
    <text evidence="6">Belongs to the azoreductase type 1 family.</text>
</comment>
<keyword evidence="2 6" id="KW-0288">FMN</keyword>
<evidence type="ECO:0000256" key="3">
    <source>
        <dbReference type="ARBA" id="ARBA00023002"/>
    </source>
</evidence>
<sequence length="216" mass="22985">MTLLRIDASILGPISASKELADLVLAEWAAERPDEQVVTRHLGTDPLPADAWAIVVEAAHNTPEDQRSDVQKAAGTLAKELHDELVAANAVVLAFPLYNYGVSAHVKNWIDLVIAGAVVTGGTSRDRLLEGKPVVLLTTRGGNYSKGTPKEGWDHSTPFLRRVLADAWGADLTVVEREFTLVGIKPELDQFAELAAQLKEAAHEAATAAGKALAAG</sequence>
<comment type="catalytic activity">
    <reaction evidence="5">
        <text>N,N-dimethyl-1,4-phenylenediamine + anthranilate + 2 NAD(+) = 2-(4-dimethylaminophenyl)diazenylbenzoate + 2 NADH + 2 H(+)</text>
        <dbReference type="Rhea" id="RHEA:55872"/>
        <dbReference type="ChEBI" id="CHEBI:15378"/>
        <dbReference type="ChEBI" id="CHEBI:15783"/>
        <dbReference type="ChEBI" id="CHEBI:16567"/>
        <dbReference type="ChEBI" id="CHEBI:57540"/>
        <dbReference type="ChEBI" id="CHEBI:57945"/>
        <dbReference type="ChEBI" id="CHEBI:71579"/>
        <dbReference type="EC" id="1.7.1.17"/>
    </reaction>
    <physiologicalReaction direction="right-to-left" evidence="5">
        <dbReference type="Rhea" id="RHEA:55874"/>
    </physiologicalReaction>
</comment>
<name>A0ABQ2M0H8_9ACTN</name>
<dbReference type="PANTHER" id="PTHR43741">
    <property type="entry name" value="FMN-DEPENDENT NADH-AZOREDUCTASE 1"/>
    <property type="match status" value="1"/>
</dbReference>
<gene>
    <name evidence="8" type="primary">acpD</name>
    <name evidence="6" type="synonym">azoR</name>
    <name evidence="8" type="ORF">GCM10012286_34730</name>
</gene>
<dbReference type="EC" id="1.6.5.-" evidence="6"/>
<comment type="subunit">
    <text evidence="6">Homodimer.</text>
</comment>
<dbReference type="PANTHER" id="PTHR43741:SF4">
    <property type="entry name" value="FMN-DEPENDENT NADH:QUINONE OXIDOREDUCTASE"/>
    <property type="match status" value="1"/>
</dbReference>
<feature type="binding site" evidence="6">
    <location>
        <position position="9"/>
    </location>
    <ligand>
        <name>FMN</name>
        <dbReference type="ChEBI" id="CHEBI:58210"/>
    </ligand>
</feature>
<comment type="caution">
    <text evidence="6">Lacks conserved residue(s) required for the propagation of feature annotation.</text>
</comment>
<dbReference type="SUPFAM" id="SSF52218">
    <property type="entry name" value="Flavoproteins"/>
    <property type="match status" value="1"/>
</dbReference>
<dbReference type="RefSeq" id="WP_189174626.1">
    <property type="nucleotide sequence ID" value="NZ_BMNG01000007.1"/>
</dbReference>
<keyword evidence="3 6" id="KW-0560">Oxidoreductase</keyword>
<dbReference type="EMBL" id="BMNG01000007">
    <property type="protein sequence ID" value="GGO45659.1"/>
    <property type="molecule type" value="Genomic_DNA"/>
</dbReference>
<dbReference type="InterPro" id="IPR003680">
    <property type="entry name" value="Flavodoxin_fold"/>
</dbReference>
<feature type="domain" description="Flavodoxin-like fold" evidence="7">
    <location>
        <begin position="1"/>
        <end position="197"/>
    </location>
</feature>
<keyword evidence="9" id="KW-1185">Reference proteome</keyword>
<dbReference type="InterPro" id="IPR029039">
    <property type="entry name" value="Flavoprotein-like_sf"/>
</dbReference>
<accession>A0ABQ2M0H8</accession>
<proteinExistence type="inferred from homology"/>
<dbReference type="InterPro" id="IPR023048">
    <property type="entry name" value="NADH:quinone_OxRdtase_FMN_depd"/>
</dbReference>
<feature type="binding site" evidence="6">
    <location>
        <begin position="15"/>
        <end position="17"/>
    </location>
    <ligand>
        <name>FMN</name>
        <dbReference type="ChEBI" id="CHEBI:58210"/>
    </ligand>
</feature>
<evidence type="ECO:0000256" key="6">
    <source>
        <dbReference type="HAMAP-Rule" id="MF_01216"/>
    </source>
</evidence>
<organism evidence="8 9">
    <name type="scientific">Streptomyces lasiicapitis</name>
    <dbReference type="NCBI Taxonomy" id="1923961"/>
    <lineage>
        <taxon>Bacteria</taxon>
        <taxon>Bacillati</taxon>
        <taxon>Actinomycetota</taxon>
        <taxon>Actinomycetes</taxon>
        <taxon>Kitasatosporales</taxon>
        <taxon>Streptomycetaceae</taxon>
        <taxon>Streptomyces</taxon>
    </lineage>
</organism>
<evidence type="ECO:0000313" key="8">
    <source>
        <dbReference type="EMBL" id="GGO45659.1"/>
    </source>
</evidence>
<dbReference type="HAMAP" id="MF_01216">
    <property type="entry name" value="Azoreductase_type1"/>
    <property type="match status" value="1"/>
</dbReference>
<evidence type="ECO:0000256" key="4">
    <source>
        <dbReference type="ARBA" id="ARBA00023027"/>
    </source>
</evidence>
<dbReference type="Proteomes" id="UP000656881">
    <property type="component" value="Unassembled WGS sequence"/>
</dbReference>
<dbReference type="EC" id="1.7.1.17" evidence="6"/>
<evidence type="ECO:0000256" key="1">
    <source>
        <dbReference type="ARBA" id="ARBA00022630"/>
    </source>
</evidence>
<comment type="function">
    <text evidence="6">Quinone reductase that provides resistance to thiol-specific stress caused by electrophilic quinones.</text>
</comment>
<comment type="caution">
    <text evidence="8">The sequence shown here is derived from an EMBL/GenBank/DDBJ whole genome shotgun (WGS) entry which is preliminary data.</text>
</comment>
<keyword evidence="1 6" id="KW-0285">Flavoprotein</keyword>